<dbReference type="Pfam" id="PF16935">
    <property type="entry name" value="Hol_Tox"/>
    <property type="match status" value="1"/>
</dbReference>
<evidence type="ECO:0000313" key="2">
    <source>
        <dbReference type="EMBL" id="OJG92713.1"/>
    </source>
</evidence>
<evidence type="ECO:0008006" key="4">
    <source>
        <dbReference type="Google" id="ProtNLM"/>
    </source>
</evidence>
<keyword evidence="1" id="KW-0472">Membrane</keyword>
<feature type="transmembrane region" description="Helical" evidence="1">
    <location>
        <begin position="15"/>
        <end position="34"/>
    </location>
</feature>
<accession>A0AA91GCM2</accession>
<keyword evidence="1" id="KW-1133">Transmembrane helix</keyword>
<dbReference type="Proteomes" id="UP000183039">
    <property type="component" value="Unassembled WGS sequence"/>
</dbReference>
<sequence>MFLSKRESLLSALDTIKLILSFGMFTIALIRLVVELLKNDKKK</sequence>
<reference evidence="2 3" key="1">
    <citation type="submission" date="2014-12" db="EMBL/GenBank/DDBJ databases">
        <title>Draft genome sequences of 29 type strains of Enterococci.</title>
        <authorList>
            <person name="Zhong Z."/>
            <person name="Sun Z."/>
            <person name="Liu W."/>
            <person name="Zhang W."/>
            <person name="Zhang H."/>
        </authorList>
    </citation>
    <scope>NUCLEOTIDE SEQUENCE [LARGE SCALE GENOMIC DNA]</scope>
    <source>
        <strain evidence="2 3">DSM 22801</strain>
    </source>
</reference>
<proteinExistence type="predicted"/>
<evidence type="ECO:0000256" key="1">
    <source>
        <dbReference type="SAM" id="Phobius"/>
    </source>
</evidence>
<name>A0AA91GCM2_9ENTE</name>
<comment type="caution">
    <text evidence="2">The sequence shown here is derived from an EMBL/GenBank/DDBJ whole genome shotgun (WGS) entry which is preliminary data.</text>
</comment>
<dbReference type="EMBL" id="JXLC01000004">
    <property type="protein sequence ID" value="OJG92713.1"/>
    <property type="molecule type" value="Genomic_DNA"/>
</dbReference>
<dbReference type="RefSeq" id="WP_083241837.1">
    <property type="nucleotide sequence ID" value="NZ_JXLC01000004.1"/>
</dbReference>
<dbReference type="AlphaFoldDB" id="A0AA91GCM2"/>
<keyword evidence="1" id="KW-0812">Transmembrane</keyword>
<evidence type="ECO:0000313" key="3">
    <source>
        <dbReference type="Proteomes" id="UP000183039"/>
    </source>
</evidence>
<dbReference type="InterPro" id="IPR031616">
    <property type="entry name" value="BsrE-like"/>
</dbReference>
<organism evidence="2 3">
    <name type="scientific">Enterococcus silesiacus</name>
    <dbReference type="NCBI Taxonomy" id="332949"/>
    <lineage>
        <taxon>Bacteria</taxon>
        <taxon>Bacillati</taxon>
        <taxon>Bacillota</taxon>
        <taxon>Bacilli</taxon>
        <taxon>Lactobacillales</taxon>
        <taxon>Enterococcaceae</taxon>
        <taxon>Enterococcus</taxon>
    </lineage>
</organism>
<protein>
    <recommendedName>
        <fullName evidence="4">Holin-like toxin</fullName>
    </recommendedName>
</protein>
<gene>
    <name evidence="2" type="ORF">RV15_GL002658</name>
</gene>